<organism evidence="1 2">
    <name type="scientific">Plasmodium brasilianum</name>
    <dbReference type="NCBI Taxonomy" id="5824"/>
    <lineage>
        <taxon>Eukaryota</taxon>
        <taxon>Sar</taxon>
        <taxon>Alveolata</taxon>
        <taxon>Apicomplexa</taxon>
        <taxon>Aconoidasida</taxon>
        <taxon>Haemosporida</taxon>
        <taxon>Plasmodiidae</taxon>
        <taxon>Plasmodium</taxon>
        <taxon>Plasmodium (Plasmodium)</taxon>
    </lineage>
</organism>
<proteinExistence type="predicted"/>
<gene>
    <name evidence="1" type="ORF">MKS88_004188</name>
</gene>
<evidence type="ECO:0000313" key="2">
    <source>
        <dbReference type="Proteomes" id="UP001056978"/>
    </source>
</evidence>
<dbReference type="Proteomes" id="UP001056978">
    <property type="component" value="Chromosome 12"/>
</dbReference>
<comment type="caution">
    <text evidence="1">The sequence shown here is derived from an EMBL/GenBank/DDBJ whole genome shotgun (WGS) entry which is preliminary data.</text>
</comment>
<keyword evidence="2" id="KW-1185">Reference proteome</keyword>
<evidence type="ECO:0000313" key="1">
    <source>
        <dbReference type="EMBL" id="KAI4836394.1"/>
    </source>
</evidence>
<dbReference type="EMBL" id="CM043780">
    <property type="protein sequence ID" value="KAI4836394.1"/>
    <property type="molecule type" value="Genomic_DNA"/>
</dbReference>
<reference evidence="1" key="1">
    <citation type="submission" date="2022-06" db="EMBL/GenBank/DDBJ databases">
        <title>The First Complete Genome of the Simian Malaria Parasite Plasmodium brasilianum.</title>
        <authorList>
            <person name="Bajic M."/>
            <person name="Ravishankar S."/>
        </authorList>
    </citation>
    <scope>NUCLEOTIDE SEQUENCE</scope>
    <source>
        <strain evidence="1">Bolivian I</strain>
    </source>
</reference>
<accession>A0ACB9Y660</accession>
<protein>
    <submittedName>
        <fullName evidence="1">Cytochrome c oxidase subunit ApiCOX14</fullName>
    </submittedName>
</protein>
<sequence>MNAIKFVYVPRFHFSIYNEYLNAYRKKINRIPFYIRRTASDNLPVFLKYKNNKNLVVTVIRKIKGNKEILKKEIESICNTNVIEKTDCFLIKGNHKKKIKDNFFFLFLCGILILLEKKKTLLFDIMGKNKVNELLKNGNNGMKINATNNSSGKKLIYISKPTHGGVFYWKCREMINSVKKKTKRCSRYLDLNHDFSRAALVGVPKTSYDPKNNIFFIQMDNEEWAGIGSKMMLNISMNILFYLHISFWMYFIYYRMLVNNKLNVFSKWKNNE</sequence>
<name>A0ACB9Y660_PLABR</name>